<dbReference type="InterPro" id="IPR056119">
    <property type="entry name" value="DUF7702"/>
</dbReference>
<feature type="transmembrane region" description="Helical" evidence="1">
    <location>
        <begin position="104"/>
        <end position="122"/>
    </location>
</feature>
<name>A0A9P9A2Z6_9PEZI</name>
<feature type="transmembrane region" description="Helical" evidence="1">
    <location>
        <begin position="226"/>
        <end position="248"/>
    </location>
</feature>
<dbReference type="Proteomes" id="UP000758603">
    <property type="component" value="Unassembled WGS sequence"/>
</dbReference>
<keyword evidence="1" id="KW-1133">Transmembrane helix</keyword>
<dbReference type="Pfam" id="PF24800">
    <property type="entry name" value="DUF7702"/>
    <property type="match status" value="1"/>
</dbReference>
<feature type="transmembrane region" description="Helical" evidence="1">
    <location>
        <begin position="34"/>
        <end position="52"/>
    </location>
</feature>
<organism evidence="3 4">
    <name type="scientific">Truncatella angustata</name>
    <dbReference type="NCBI Taxonomy" id="152316"/>
    <lineage>
        <taxon>Eukaryota</taxon>
        <taxon>Fungi</taxon>
        <taxon>Dikarya</taxon>
        <taxon>Ascomycota</taxon>
        <taxon>Pezizomycotina</taxon>
        <taxon>Sordariomycetes</taxon>
        <taxon>Xylariomycetidae</taxon>
        <taxon>Amphisphaeriales</taxon>
        <taxon>Sporocadaceae</taxon>
        <taxon>Truncatella</taxon>
    </lineage>
</organism>
<reference evidence="3" key="1">
    <citation type="journal article" date="2021" name="Nat. Commun.">
        <title>Genetic determinants of endophytism in the Arabidopsis root mycobiome.</title>
        <authorList>
            <person name="Mesny F."/>
            <person name="Miyauchi S."/>
            <person name="Thiergart T."/>
            <person name="Pickel B."/>
            <person name="Atanasova L."/>
            <person name="Karlsson M."/>
            <person name="Huettel B."/>
            <person name="Barry K.W."/>
            <person name="Haridas S."/>
            <person name="Chen C."/>
            <person name="Bauer D."/>
            <person name="Andreopoulos W."/>
            <person name="Pangilinan J."/>
            <person name="LaButti K."/>
            <person name="Riley R."/>
            <person name="Lipzen A."/>
            <person name="Clum A."/>
            <person name="Drula E."/>
            <person name="Henrissat B."/>
            <person name="Kohler A."/>
            <person name="Grigoriev I.V."/>
            <person name="Martin F.M."/>
            <person name="Hacquard S."/>
        </authorList>
    </citation>
    <scope>NUCLEOTIDE SEQUENCE</scope>
    <source>
        <strain evidence="3">MPI-SDFR-AT-0073</strain>
    </source>
</reference>
<feature type="domain" description="DUF7702" evidence="2">
    <location>
        <begin position="20"/>
        <end position="246"/>
    </location>
</feature>
<keyword evidence="4" id="KW-1185">Reference proteome</keyword>
<keyword evidence="1" id="KW-0472">Membrane</keyword>
<sequence>MSSDHSFPAAVLAIDIVLALPVVYITLKHGIRHAAIIGWAYLFVFLTLRIVSSAMQLKDSTNPSASLVASIGLSPLLLSAVGILHESRGYSIENRRRSVDTIWVLLLHVVISTAVALTGVGASGMSKADITEDVRNKDKKLVIVGMVLLLLSWVCISMVTAASFLARPRTTSSGSTDQKQGKWLLYAVALAIPFLGIRIITSLVYFSTQNQSLSPVTGDIGYKVGLGFIEELIVTVAFVFAGVATRNVGRDRSNTRVRSEERRWTK</sequence>
<gene>
    <name evidence="3" type="ORF">BKA67DRAFT_533583</name>
</gene>
<accession>A0A9P9A2Z6</accession>
<feature type="transmembrane region" description="Helical" evidence="1">
    <location>
        <begin position="6"/>
        <end position="27"/>
    </location>
</feature>
<comment type="caution">
    <text evidence="3">The sequence shown here is derived from an EMBL/GenBank/DDBJ whole genome shotgun (WGS) entry which is preliminary data.</text>
</comment>
<dbReference type="PANTHER" id="PTHR42109">
    <property type="entry name" value="UNPLACED GENOMIC SCAFFOLD UM_SCAF_CONTIG_1.265, WHOLE GENOME SHOTGUN SEQUENCE"/>
    <property type="match status" value="1"/>
</dbReference>
<dbReference type="RefSeq" id="XP_045962664.1">
    <property type="nucleotide sequence ID" value="XM_046099725.1"/>
</dbReference>
<evidence type="ECO:0000256" key="1">
    <source>
        <dbReference type="SAM" id="Phobius"/>
    </source>
</evidence>
<feature type="transmembrane region" description="Helical" evidence="1">
    <location>
        <begin position="142"/>
        <end position="162"/>
    </location>
</feature>
<evidence type="ECO:0000313" key="3">
    <source>
        <dbReference type="EMBL" id="KAH6658430.1"/>
    </source>
</evidence>
<proteinExistence type="predicted"/>
<evidence type="ECO:0000313" key="4">
    <source>
        <dbReference type="Proteomes" id="UP000758603"/>
    </source>
</evidence>
<feature type="transmembrane region" description="Helical" evidence="1">
    <location>
        <begin position="64"/>
        <end position="84"/>
    </location>
</feature>
<dbReference type="EMBL" id="JAGPXC010000002">
    <property type="protein sequence ID" value="KAH6658430.1"/>
    <property type="molecule type" value="Genomic_DNA"/>
</dbReference>
<keyword evidence="1" id="KW-0812">Transmembrane</keyword>
<dbReference type="GeneID" id="70128617"/>
<protein>
    <recommendedName>
        <fullName evidence="2">DUF7702 domain-containing protein</fullName>
    </recommendedName>
</protein>
<evidence type="ECO:0000259" key="2">
    <source>
        <dbReference type="Pfam" id="PF24800"/>
    </source>
</evidence>
<dbReference type="PANTHER" id="PTHR42109:SF3">
    <property type="entry name" value="INTEGRAL MEMBRANE PROTEIN (AFU_ORTHOLOGUE AFUA_5G00100)"/>
    <property type="match status" value="1"/>
</dbReference>
<feature type="transmembrane region" description="Helical" evidence="1">
    <location>
        <begin position="183"/>
        <end position="206"/>
    </location>
</feature>
<dbReference type="AlphaFoldDB" id="A0A9P9A2Z6"/>
<dbReference type="OrthoDB" id="2560628at2759"/>